<organism evidence="2 3">
    <name type="scientific">Couchioplanes caeruleus subsp. caeruleus</name>
    <dbReference type="NCBI Taxonomy" id="56427"/>
    <lineage>
        <taxon>Bacteria</taxon>
        <taxon>Bacillati</taxon>
        <taxon>Actinomycetota</taxon>
        <taxon>Actinomycetes</taxon>
        <taxon>Micromonosporales</taxon>
        <taxon>Micromonosporaceae</taxon>
        <taxon>Couchioplanes</taxon>
    </lineage>
</organism>
<keyword evidence="3" id="KW-1185">Reference proteome</keyword>
<dbReference type="InterPro" id="IPR000182">
    <property type="entry name" value="GNAT_dom"/>
</dbReference>
<dbReference type="GO" id="GO:0016747">
    <property type="term" value="F:acyltransferase activity, transferring groups other than amino-acyl groups"/>
    <property type="evidence" value="ECO:0007669"/>
    <property type="project" value="InterPro"/>
</dbReference>
<dbReference type="Gene3D" id="3.40.630.30">
    <property type="match status" value="1"/>
</dbReference>
<dbReference type="RefSeq" id="WP_071809417.1">
    <property type="nucleotide sequence ID" value="NZ_MEIA01000493.1"/>
</dbReference>
<dbReference type="Proteomes" id="UP000182486">
    <property type="component" value="Unassembled WGS sequence"/>
</dbReference>
<proteinExistence type="predicted"/>
<evidence type="ECO:0000313" key="2">
    <source>
        <dbReference type="EMBL" id="OJF10195.1"/>
    </source>
</evidence>
<dbReference type="PANTHER" id="PTHR43328:SF1">
    <property type="entry name" value="N-ACETYLTRANSFERASE DOMAIN-CONTAINING PROTEIN"/>
    <property type="match status" value="1"/>
</dbReference>
<sequence>MMEIGLRVVADDDLDAIYQQMRDPEAVRMAAFTAEDPDDRVAFDEHLVRLRTSPEIKLRAITVGGELAGTIASFAVGSDTEITYWLGRDWWGRGVATTAVRMFLDTVPVRPITARAASDNAGSLAVLRKAGFRVVGKEVAYATARGREIEETVLRLDGPQAD</sequence>
<dbReference type="PANTHER" id="PTHR43328">
    <property type="entry name" value="ACETYLTRANSFERASE-RELATED"/>
    <property type="match status" value="1"/>
</dbReference>
<comment type="caution">
    <text evidence="2">The sequence shown here is derived from an EMBL/GenBank/DDBJ whole genome shotgun (WGS) entry which is preliminary data.</text>
</comment>
<evidence type="ECO:0000259" key="1">
    <source>
        <dbReference type="PROSITE" id="PS51186"/>
    </source>
</evidence>
<keyword evidence="2" id="KW-0808">Transferase</keyword>
<dbReference type="PROSITE" id="PS51186">
    <property type="entry name" value="GNAT"/>
    <property type="match status" value="1"/>
</dbReference>
<dbReference type="SUPFAM" id="SSF55729">
    <property type="entry name" value="Acyl-CoA N-acyltransferases (Nat)"/>
    <property type="match status" value="1"/>
</dbReference>
<feature type="domain" description="N-acetyltransferase" evidence="1">
    <location>
        <begin position="4"/>
        <end position="159"/>
    </location>
</feature>
<name>A0A1K0GLZ0_9ACTN</name>
<protein>
    <submittedName>
        <fullName evidence="2">GNAT family N-acetyltransferase</fullName>
    </submittedName>
</protein>
<dbReference type="EMBL" id="MEIA01000493">
    <property type="protein sequence ID" value="OJF10195.1"/>
    <property type="molecule type" value="Genomic_DNA"/>
</dbReference>
<evidence type="ECO:0000313" key="3">
    <source>
        <dbReference type="Proteomes" id="UP000182486"/>
    </source>
</evidence>
<reference evidence="2 3" key="1">
    <citation type="submission" date="2016-09" db="EMBL/GenBank/DDBJ databases">
        <title>Couchioplanes caeruleus draft genome sequence.</title>
        <authorList>
            <person name="Sheehan J."/>
            <person name="Caffrey P."/>
        </authorList>
    </citation>
    <scope>NUCLEOTIDE SEQUENCE [LARGE SCALE GENOMIC DNA]</scope>
    <source>
        <strain evidence="2 3">DSM 43634</strain>
    </source>
</reference>
<dbReference type="InterPro" id="IPR016181">
    <property type="entry name" value="Acyl_CoA_acyltransferase"/>
</dbReference>
<dbReference type="Pfam" id="PF13302">
    <property type="entry name" value="Acetyltransf_3"/>
    <property type="match status" value="1"/>
</dbReference>
<dbReference type="AlphaFoldDB" id="A0A1K0GLZ0"/>
<gene>
    <name evidence="2" type="ORF">BG844_33360</name>
</gene>
<accession>A0A1K0GLZ0</accession>